<keyword evidence="4" id="KW-1185">Reference proteome</keyword>
<dbReference type="Pfam" id="PF22936">
    <property type="entry name" value="Pol_BBD"/>
    <property type="match status" value="1"/>
</dbReference>
<dbReference type="OrthoDB" id="1727805at2759"/>
<sequence>SWETFKVSITNSTPNGVVSLQMVKGSVLNEEMRRKTQGSSSQSKVFVTENRGRSQKNERENNRSKSKSRYKNVECHYYHKTGHIQKHCFLWKKENKGKKGKSKGKDDDCVTTATCDCLVILRDFELVNFVSDESMWIIDSGATLHVTPKKEFFTSYTAGDFGVLKMGNDGVTKVIGVGDVCLQTNTRMQLWLRRPVKVMRTWNRDSCKLGEYLSAALCHHIGGALLVVPYYLPIIKRGIGSTKCQRRVDSRSRTECADSQSIREDPDIKANFCPMIFQGDLPPLMQWLPATPYKCRGVLHGLLLINVTEEKIPFLPKKELKSKPRTNTRLNAIEKSSKTVSWIPNNKEVKKASKPVGFDAKH</sequence>
<feature type="domain" description="Retrovirus-related Pol polyprotein from transposon TNT 1-94-like beta-barrel" evidence="2">
    <location>
        <begin position="136"/>
        <end position="190"/>
    </location>
</feature>
<dbReference type="PANTHER" id="PTHR47592:SF31">
    <property type="entry name" value="ZINC FINGER, CCHC-TYPE-RELATED"/>
    <property type="match status" value="1"/>
</dbReference>
<accession>A0A371HF76</accession>
<feature type="compositionally biased region" description="Basic and acidic residues" evidence="1">
    <location>
        <begin position="50"/>
        <end position="63"/>
    </location>
</feature>
<dbReference type="EMBL" id="QJKJ01002773">
    <property type="protein sequence ID" value="RDY01422.1"/>
    <property type="molecule type" value="Genomic_DNA"/>
</dbReference>
<feature type="region of interest" description="Disordered" evidence="1">
    <location>
        <begin position="31"/>
        <end position="68"/>
    </location>
</feature>
<name>A0A371HF76_MUCPR</name>
<protein>
    <recommendedName>
        <fullName evidence="2">Retrovirus-related Pol polyprotein from transposon TNT 1-94-like beta-barrel domain-containing protein</fullName>
    </recommendedName>
</protein>
<comment type="caution">
    <text evidence="3">The sequence shown here is derived from an EMBL/GenBank/DDBJ whole genome shotgun (WGS) entry which is preliminary data.</text>
</comment>
<evidence type="ECO:0000313" key="3">
    <source>
        <dbReference type="EMBL" id="RDY01422.1"/>
    </source>
</evidence>
<dbReference type="AlphaFoldDB" id="A0A371HF76"/>
<dbReference type="InterPro" id="IPR054722">
    <property type="entry name" value="PolX-like_BBD"/>
</dbReference>
<dbReference type="PANTHER" id="PTHR47592">
    <property type="entry name" value="PBF68 PROTEIN"/>
    <property type="match status" value="1"/>
</dbReference>
<feature type="non-terminal residue" evidence="3">
    <location>
        <position position="1"/>
    </location>
</feature>
<dbReference type="Proteomes" id="UP000257109">
    <property type="component" value="Unassembled WGS sequence"/>
</dbReference>
<reference evidence="3" key="1">
    <citation type="submission" date="2018-05" db="EMBL/GenBank/DDBJ databases">
        <title>Draft genome of Mucuna pruriens seed.</title>
        <authorList>
            <person name="Nnadi N.E."/>
            <person name="Vos R."/>
            <person name="Hasami M.H."/>
            <person name="Devisetty U.K."/>
            <person name="Aguiy J.C."/>
        </authorList>
    </citation>
    <scope>NUCLEOTIDE SEQUENCE [LARGE SCALE GENOMIC DNA]</scope>
    <source>
        <strain evidence="3">JCA_2017</strain>
    </source>
</reference>
<proteinExistence type="predicted"/>
<evidence type="ECO:0000256" key="1">
    <source>
        <dbReference type="SAM" id="MobiDB-lite"/>
    </source>
</evidence>
<organism evidence="3 4">
    <name type="scientific">Mucuna pruriens</name>
    <name type="common">Velvet bean</name>
    <name type="synonym">Dolichos pruriens</name>
    <dbReference type="NCBI Taxonomy" id="157652"/>
    <lineage>
        <taxon>Eukaryota</taxon>
        <taxon>Viridiplantae</taxon>
        <taxon>Streptophyta</taxon>
        <taxon>Embryophyta</taxon>
        <taxon>Tracheophyta</taxon>
        <taxon>Spermatophyta</taxon>
        <taxon>Magnoliopsida</taxon>
        <taxon>eudicotyledons</taxon>
        <taxon>Gunneridae</taxon>
        <taxon>Pentapetalae</taxon>
        <taxon>rosids</taxon>
        <taxon>fabids</taxon>
        <taxon>Fabales</taxon>
        <taxon>Fabaceae</taxon>
        <taxon>Papilionoideae</taxon>
        <taxon>50 kb inversion clade</taxon>
        <taxon>NPAAA clade</taxon>
        <taxon>indigoferoid/millettioid clade</taxon>
        <taxon>Phaseoleae</taxon>
        <taxon>Mucuna</taxon>
    </lineage>
</organism>
<evidence type="ECO:0000259" key="2">
    <source>
        <dbReference type="Pfam" id="PF22936"/>
    </source>
</evidence>
<gene>
    <name evidence="3" type="ORF">CR513_15250</name>
</gene>
<evidence type="ECO:0000313" key="4">
    <source>
        <dbReference type="Proteomes" id="UP000257109"/>
    </source>
</evidence>